<dbReference type="Gene3D" id="1.20.80.10">
    <property type="match status" value="1"/>
</dbReference>
<dbReference type="PANTHER" id="PTHR23310:SF133">
    <property type="entry name" value="COA BINDING PROTEIN, PUTATIVE (AFU_ORTHOLOGUE AFUA_1G12300)-RELATED"/>
    <property type="match status" value="1"/>
</dbReference>
<evidence type="ECO:0000313" key="6">
    <source>
        <dbReference type="Proteomes" id="UP000605846"/>
    </source>
</evidence>
<accession>A0A8H7BH39</accession>
<proteinExistence type="predicted"/>
<dbReference type="PROSITE" id="PS51228">
    <property type="entry name" value="ACB_2"/>
    <property type="match status" value="1"/>
</dbReference>
<comment type="caution">
    <text evidence="5">The sequence shown here is derived from an EMBL/GenBank/DDBJ whole genome shotgun (WGS) entry which is preliminary data.</text>
</comment>
<name>A0A8H7BH39_9FUNG</name>
<dbReference type="Proteomes" id="UP000605846">
    <property type="component" value="Unassembled WGS sequence"/>
</dbReference>
<dbReference type="InterPro" id="IPR000582">
    <property type="entry name" value="Acyl-CoA-binding_protein"/>
</dbReference>
<keyword evidence="1" id="KW-0446">Lipid-binding</keyword>
<evidence type="ECO:0000313" key="5">
    <source>
        <dbReference type="EMBL" id="KAF7721743.1"/>
    </source>
</evidence>
<reference evidence="5" key="1">
    <citation type="submission" date="2020-01" db="EMBL/GenBank/DDBJ databases">
        <title>Genome Sequencing of Three Apophysomyces-Like Fungal Strains Confirms a Novel Fungal Genus in the Mucoromycota with divergent Burkholderia-like Endosymbiotic Bacteria.</title>
        <authorList>
            <person name="Stajich J.E."/>
            <person name="Macias A.M."/>
            <person name="Carter-House D."/>
            <person name="Lovett B."/>
            <person name="Kasson L.R."/>
            <person name="Berry K."/>
            <person name="Grigoriev I."/>
            <person name="Chang Y."/>
            <person name="Spatafora J."/>
            <person name="Kasson M.T."/>
        </authorList>
    </citation>
    <scope>NUCLEOTIDE SEQUENCE</scope>
    <source>
        <strain evidence="5">NRRL A-21654</strain>
    </source>
</reference>
<dbReference type="Pfam" id="PF00887">
    <property type="entry name" value="ACBP"/>
    <property type="match status" value="1"/>
</dbReference>
<evidence type="ECO:0000256" key="2">
    <source>
        <dbReference type="SAM" id="Coils"/>
    </source>
</evidence>
<organism evidence="5 6">
    <name type="scientific">Apophysomyces ossiformis</name>
    <dbReference type="NCBI Taxonomy" id="679940"/>
    <lineage>
        <taxon>Eukaryota</taxon>
        <taxon>Fungi</taxon>
        <taxon>Fungi incertae sedis</taxon>
        <taxon>Mucoromycota</taxon>
        <taxon>Mucoromycotina</taxon>
        <taxon>Mucoromycetes</taxon>
        <taxon>Mucorales</taxon>
        <taxon>Mucorineae</taxon>
        <taxon>Mucoraceae</taxon>
        <taxon>Apophysomyces</taxon>
    </lineage>
</organism>
<keyword evidence="2" id="KW-0175">Coiled coil</keyword>
<feature type="domain" description="ACB" evidence="4">
    <location>
        <begin position="13"/>
        <end position="102"/>
    </location>
</feature>
<evidence type="ECO:0000256" key="3">
    <source>
        <dbReference type="SAM" id="Phobius"/>
    </source>
</evidence>
<dbReference type="InterPro" id="IPR035984">
    <property type="entry name" value="Acyl-CoA-binding_sf"/>
</dbReference>
<keyword evidence="3" id="KW-0812">Transmembrane</keyword>
<dbReference type="OrthoDB" id="346910at2759"/>
<protein>
    <recommendedName>
        <fullName evidence="4">ACB domain-containing protein</fullName>
    </recommendedName>
</protein>
<feature type="transmembrane region" description="Helical" evidence="3">
    <location>
        <begin position="305"/>
        <end position="329"/>
    </location>
</feature>
<dbReference type="AlphaFoldDB" id="A0A8H7BH39"/>
<dbReference type="InterPro" id="IPR014352">
    <property type="entry name" value="FERM/acyl-CoA-bd_prot_sf"/>
</dbReference>
<feature type="coiled-coil region" evidence="2">
    <location>
        <begin position="254"/>
        <end position="288"/>
    </location>
</feature>
<dbReference type="SUPFAM" id="SSF47027">
    <property type="entry name" value="Acyl-CoA binding protein"/>
    <property type="match status" value="1"/>
</dbReference>
<sequence>MTATSSSATSYANQVQFCRALEVVRTLPKYSSVQPTATEKLNLYGLYKQATKGDCNTPRPSSREVVQYAKWKSWNRLRGLNPTEAQQYYINSLTELLVEFLKQYPQDEHADALNRSLRYLQMEDLPTANEQGKQDEYSLGHIQLHELDGYLTNESTPTTPRIYNFLSQNKLPYANSPPLTTTTTASTYHDYPVTPELYPSSQRYTKHGVKPMDFLNDQTNIASDTDTIDREVAAATSTLALKSPSYHPYMPAEERQLKRRSSASERALESLQTEVTALSEQIDLMRKSMTEKEDRRRQLKWTWLWLIKSVAKHALVNSIIFLLIFVVLWKRKSPIAYAIIAYTGPYLQDILRYAIRRLVFWKTIV</sequence>
<gene>
    <name evidence="5" type="ORF">EC973_004181</name>
</gene>
<keyword evidence="3" id="KW-0472">Membrane</keyword>
<evidence type="ECO:0000259" key="4">
    <source>
        <dbReference type="PROSITE" id="PS51228"/>
    </source>
</evidence>
<keyword evidence="6" id="KW-1185">Reference proteome</keyword>
<dbReference type="EMBL" id="JABAYA010000239">
    <property type="protein sequence ID" value="KAF7721743.1"/>
    <property type="molecule type" value="Genomic_DNA"/>
</dbReference>
<evidence type="ECO:0000256" key="1">
    <source>
        <dbReference type="ARBA" id="ARBA00023121"/>
    </source>
</evidence>
<dbReference type="GO" id="GO:0000062">
    <property type="term" value="F:fatty-acyl-CoA binding"/>
    <property type="evidence" value="ECO:0007669"/>
    <property type="project" value="InterPro"/>
</dbReference>
<dbReference type="PANTHER" id="PTHR23310">
    <property type="entry name" value="ACYL-COA-BINDING PROTEIN, ACBP"/>
    <property type="match status" value="1"/>
</dbReference>
<dbReference type="GO" id="GO:0006631">
    <property type="term" value="P:fatty acid metabolic process"/>
    <property type="evidence" value="ECO:0007669"/>
    <property type="project" value="TreeGrafter"/>
</dbReference>
<dbReference type="PRINTS" id="PR00689">
    <property type="entry name" value="ACOABINDINGP"/>
</dbReference>
<keyword evidence="3" id="KW-1133">Transmembrane helix</keyword>